<comment type="caution">
    <text evidence="2">The sequence shown here is derived from an EMBL/GenBank/DDBJ whole genome shotgun (WGS) entry which is preliminary data.</text>
</comment>
<reference evidence="2 3" key="1">
    <citation type="submission" date="2015-05" db="EMBL/GenBank/DDBJ databases">
        <title>Genome sequencing and analysis of members of genus Stenotrophomonas.</title>
        <authorList>
            <person name="Patil P.P."/>
            <person name="Midha S."/>
            <person name="Patil P.B."/>
        </authorList>
    </citation>
    <scope>NUCLEOTIDE SEQUENCE [LARGE SCALE GENOMIC DNA]</scope>
    <source>
        <strain evidence="2 3">DSM 21858</strain>
    </source>
</reference>
<feature type="chain" id="PRO_5006394037" description="Secreted protein" evidence="1">
    <location>
        <begin position="21"/>
        <end position="178"/>
    </location>
</feature>
<dbReference type="STRING" id="344882.ABB29_14085"/>
<evidence type="ECO:0000256" key="1">
    <source>
        <dbReference type="SAM" id="SignalP"/>
    </source>
</evidence>
<feature type="signal peptide" evidence="1">
    <location>
        <begin position="1"/>
        <end position="20"/>
    </location>
</feature>
<dbReference type="OrthoDB" id="5966769at2"/>
<organism evidence="2 3">
    <name type="scientific">Pseudoxanthomonas dokdonensis</name>
    <dbReference type="NCBI Taxonomy" id="344882"/>
    <lineage>
        <taxon>Bacteria</taxon>
        <taxon>Pseudomonadati</taxon>
        <taxon>Pseudomonadota</taxon>
        <taxon>Gammaproteobacteria</taxon>
        <taxon>Lysobacterales</taxon>
        <taxon>Lysobacteraceae</taxon>
        <taxon>Pseudoxanthomonas</taxon>
    </lineage>
</organism>
<dbReference type="AlphaFoldDB" id="A0A0R0CFU5"/>
<keyword evidence="3" id="KW-1185">Reference proteome</keyword>
<sequence length="178" mass="18177">MQRILFASLISLAAIPAAHAAADCTALVASQPSTSKPTVLSPVSDEFSATVTQLGAPSGVLSQGLGEAQTVDRVLARIQLAKCQNQAALPAVPAVNANDAAAYKPKTEFDNTPWRFDMSQNGKRMTAEEFDAWMKSRGVRVAKGAAKPAAAIAPVAAPAAADAPAAAPAATPPADTKE</sequence>
<evidence type="ECO:0000313" key="2">
    <source>
        <dbReference type="EMBL" id="KRG68171.1"/>
    </source>
</evidence>
<evidence type="ECO:0000313" key="3">
    <source>
        <dbReference type="Proteomes" id="UP000052052"/>
    </source>
</evidence>
<dbReference type="RefSeq" id="WP_057660160.1">
    <property type="nucleotide sequence ID" value="NZ_LDJL01000016.1"/>
</dbReference>
<keyword evidence="1" id="KW-0732">Signal</keyword>
<dbReference type="Proteomes" id="UP000052052">
    <property type="component" value="Unassembled WGS sequence"/>
</dbReference>
<dbReference type="EMBL" id="LDJL01000016">
    <property type="protein sequence ID" value="KRG68171.1"/>
    <property type="molecule type" value="Genomic_DNA"/>
</dbReference>
<name>A0A0R0CFU5_9GAMM</name>
<accession>A0A0R0CFU5</accession>
<evidence type="ECO:0008006" key="4">
    <source>
        <dbReference type="Google" id="ProtNLM"/>
    </source>
</evidence>
<proteinExistence type="predicted"/>
<dbReference type="PATRIC" id="fig|344882.3.peg.1202"/>
<gene>
    <name evidence="2" type="ORF">ABB29_14085</name>
</gene>
<protein>
    <recommendedName>
        <fullName evidence="4">Secreted protein</fullName>
    </recommendedName>
</protein>